<comment type="caution">
    <text evidence="1">The sequence shown here is derived from an EMBL/GenBank/DDBJ whole genome shotgun (WGS) entry which is preliminary data.</text>
</comment>
<dbReference type="EMBL" id="JAPDRQ010000177">
    <property type="protein sequence ID" value="KAJ9652910.1"/>
    <property type="molecule type" value="Genomic_DNA"/>
</dbReference>
<keyword evidence="2" id="KW-1185">Reference proteome</keyword>
<gene>
    <name evidence="1" type="primary">RPF2</name>
    <name evidence="1" type="ORF">H2198_007863</name>
</gene>
<name>A0ACC2ZZ83_9EURO</name>
<organism evidence="1 2">
    <name type="scientific">Neophaeococcomyces mojaviensis</name>
    <dbReference type="NCBI Taxonomy" id="3383035"/>
    <lineage>
        <taxon>Eukaryota</taxon>
        <taxon>Fungi</taxon>
        <taxon>Dikarya</taxon>
        <taxon>Ascomycota</taxon>
        <taxon>Pezizomycotina</taxon>
        <taxon>Eurotiomycetes</taxon>
        <taxon>Chaetothyriomycetidae</taxon>
        <taxon>Chaetothyriales</taxon>
        <taxon>Chaetothyriales incertae sedis</taxon>
        <taxon>Neophaeococcomyces</taxon>
    </lineage>
</organism>
<proteinExistence type="predicted"/>
<reference evidence="1" key="1">
    <citation type="submission" date="2022-10" db="EMBL/GenBank/DDBJ databases">
        <title>Culturing micro-colonial fungi from biological soil crusts in the Mojave desert and describing Neophaeococcomyces mojavensis, and introducing the new genera and species Taxawa tesnikishii.</title>
        <authorList>
            <person name="Kurbessoian T."/>
            <person name="Stajich J.E."/>
        </authorList>
    </citation>
    <scope>NUCLEOTIDE SEQUENCE</scope>
    <source>
        <strain evidence="1">JES_112</strain>
    </source>
</reference>
<dbReference type="Proteomes" id="UP001172386">
    <property type="component" value="Unassembled WGS sequence"/>
</dbReference>
<sequence length="389" mass="43570">MSLLREVKPRNARTARIVKAREPQLLEDRKRVLLLHGSKCPEPIRNVLKTITTLTKPHAVQLTKKNENIHPFEDASSLEFLALKNDCALVAFATHSKKRPNNISLLRIFDGKVLDMVELLLLISAEESVEKGRLEVGVEMKPMILFAGSQWDDNSASEQATLFRQLKSTFLDVFQGEEISSIDVAGLQYVLMIAAGETNSTSTTTNTSDPSNKPVIHLRWYKVRTLRSDTPKVPRVELDQIGPSFDFRIGRHKFADESVMKEAMKHGRRPNEARTKKNIETDTMGDKLGRIHLGRQNLDELQTRKMKGLKRGRDEVEGQNVEMNGNGVYEDEDVVTQSEDEEGGVMFEEDEDEEISEGGSSVGGTGDEIDIGEESGAEADAMPKRQRLA</sequence>
<evidence type="ECO:0000313" key="1">
    <source>
        <dbReference type="EMBL" id="KAJ9652910.1"/>
    </source>
</evidence>
<accession>A0ACC2ZZ83</accession>
<evidence type="ECO:0000313" key="2">
    <source>
        <dbReference type="Proteomes" id="UP001172386"/>
    </source>
</evidence>
<protein>
    <submittedName>
        <fullName evidence="1">rRNA-binding ribosome biosynthesis protein rpf2</fullName>
    </submittedName>
</protein>